<organism evidence="2 3">
    <name type="scientific">Protomyces lactucae-debilis</name>
    <dbReference type="NCBI Taxonomy" id="2754530"/>
    <lineage>
        <taxon>Eukaryota</taxon>
        <taxon>Fungi</taxon>
        <taxon>Dikarya</taxon>
        <taxon>Ascomycota</taxon>
        <taxon>Taphrinomycotina</taxon>
        <taxon>Taphrinomycetes</taxon>
        <taxon>Taphrinales</taxon>
        <taxon>Protomycetaceae</taxon>
        <taxon>Protomyces</taxon>
    </lineage>
</organism>
<reference evidence="2 3" key="1">
    <citation type="submission" date="2016-07" db="EMBL/GenBank/DDBJ databases">
        <title>Pervasive Adenine N6-methylation of Active Genes in Fungi.</title>
        <authorList>
            <consortium name="DOE Joint Genome Institute"/>
            <person name="Mondo S.J."/>
            <person name="Dannebaum R.O."/>
            <person name="Kuo R.C."/>
            <person name="Labutti K."/>
            <person name="Haridas S."/>
            <person name="Kuo A."/>
            <person name="Salamov A."/>
            <person name="Ahrendt S.R."/>
            <person name="Lipzen A."/>
            <person name="Sullivan W."/>
            <person name="Andreopoulos W.B."/>
            <person name="Clum A."/>
            <person name="Lindquist E."/>
            <person name="Daum C."/>
            <person name="Ramamoorthy G.K."/>
            <person name="Gryganskyi A."/>
            <person name="Culley D."/>
            <person name="Magnuson J.K."/>
            <person name="James T.Y."/>
            <person name="O'Malley M.A."/>
            <person name="Stajich J.E."/>
            <person name="Spatafora J.W."/>
            <person name="Visel A."/>
            <person name="Grigoriev I.V."/>
        </authorList>
    </citation>
    <scope>NUCLEOTIDE SEQUENCE [LARGE SCALE GENOMIC DNA]</scope>
    <source>
        <strain evidence="2 3">12-1054</strain>
    </source>
</reference>
<evidence type="ECO:0000256" key="1">
    <source>
        <dbReference type="SAM" id="MobiDB-lite"/>
    </source>
</evidence>
<keyword evidence="3" id="KW-1185">Reference proteome</keyword>
<feature type="region of interest" description="Disordered" evidence="1">
    <location>
        <begin position="169"/>
        <end position="206"/>
    </location>
</feature>
<accession>A0A1Y2FIX3</accession>
<dbReference type="Proteomes" id="UP000193685">
    <property type="component" value="Unassembled WGS sequence"/>
</dbReference>
<evidence type="ECO:0000313" key="3">
    <source>
        <dbReference type="Proteomes" id="UP000193685"/>
    </source>
</evidence>
<sequence length="206" mass="23001">TTQTHETVAPAVTQERVAKHVTEEVNVVEDREHHVHHHQQRIQPVADRVEEETRHKHNVLPVETRERTQEMTDGAKRALAEQQNAYKNTSETLPTQYNKVQGAAVGQDVTHHHVHETVQPVIQREVLQKEHIHTTVPIHEVIHEKPVVHEATIEPTISMAEFSKKGGLKAGESVARETRSGAPQTLEGSHLSGHNVHTDAIGTAGH</sequence>
<name>A0A1Y2FIX3_PROLT</name>
<dbReference type="AlphaFoldDB" id="A0A1Y2FIX3"/>
<feature type="region of interest" description="Disordered" evidence="1">
    <location>
        <begin position="31"/>
        <end position="54"/>
    </location>
</feature>
<feature type="non-terminal residue" evidence="2">
    <location>
        <position position="1"/>
    </location>
</feature>
<protein>
    <recommendedName>
        <fullName evidence="4">Allergen</fullName>
    </recommendedName>
</protein>
<dbReference type="STRING" id="56484.A0A1Y2FIX3"/>
<dbReference type="GeneID" id="63783656"/>
<dbReference type="RefSeq" id="XP_040726185.1">
    <property type="nucleotide sequence ID" value="XM_040867057.1"/>
</dbReference>
<evidence type="ECO:0000313" key="2">
    <source>
        <dbReference type="EMBL" id="ORY83890.1"/>
    </source>
</evidence>
<dbReference type="OrthoDB" id="2118965at2759"/>
<feature type="non-terminal residue" evidence="2">
    <location>
        <position position="206"/>
    </location>
</feature>
<dbReference type="EMBL" id="MCFI01000007">
    <property type="protein sequence ID" value="ORY83890.1"/>
    <property type="molecule type" value="Genomic_DNA"/>
</dbReference>
<gene>
    <name evidence="2" type="ORF">BCR37DRAFT_332249</name>
</gene>
<evidence type="ECO:0008006" key="4">
    <source>
        <dbReference type="Google" id="ProtNLM"/>
    </source>
</evidence>
<dbReference type="PANTHER" id="PTHR38703:SF1">
    <property type="entry name" value="ALLERGEN"/>
    <property type="match status" value="1"/>
</dbReference>
<dbReference type="PANTHER" id="PTHR38703">
    <property type="entry name" value="CHROMOSOME 8, WHOLE GENOME SHOTGUN SEQUENCE"/>
    <property type="match status" value="1"/>
</dbReference>
<dbReference type="OMA" id="VKSHEHE"/>
<comment type="caution">
    <text evidence="2">The sequence shown here is derived from an EMBL/GenBank/DDBJ whole genome shotgun (WGS) entry which is preliminary data.</text>
</comment>
<proteinExistence type="predicted"/>